<evidence type="ECO:0000313" key="1">
    <source>
        <dbReference type="EMBL" id="RNA12201.1"/>
    </source>
</evidence>
<accession>A0A3M7QMC7</accession>
<organism evidence="1 2">
    <name type="scientific">Brachionus plicatilis</name>
    <name type="common">Marine rotifer</name>
    <name type="synonym">Brachionus muelleri</name>
    <dbReference type="NCBI Taxonomy" id="10195"/>
    <lineage>
        <taxon>Eukaryota</taxon>
        <taxon>Metazoa</taxon>
        <taxon>Spiralia</taxon>
        <taxon>Gnathifera</taxon>
        <taxon>Rotifera</taxon>
        <taxon>Eurotatoria</taxon>
        <taxon>Monogononta</taxon>
        <taxon>Pseudotrocha</taxon>
        <taxon>Ploima</taxon>
        <taxon>Brachionidae</taxon>
        <taxon>Brachionus</taxon>
    </lineage>
</organism>
<keyword evidence="2" id="KW-1185">Reference proteome</keyword>
<comment type="caution">
    <text evidence="1">The sequence shown here is derived from an EMBL/GenBank/DDBJ whole genome shotgun (WGS) entry which is preliminary data.</text>
</comment>
<dbReference type="AlphaFoldDB" id="A0A3M7QMC7"/>
<evidence type="ECO:0000313" key="2">
    <source>
        <dbReference type="Proteomes" id="UP000276133"/>
    </source>
</evidence>
<sequence>MLMIHKKNNFEVFEPCSSVHLDIFENENLVTEQVYNLSFSEHNNSQSVLPVLSEYEDNDEPGRRKKTSLKKISLESQMKKVPNRIVKCMFKTSNDICNLEFAHNGNTNGIMIRHLEINMV</sequence>
<dbReference type="EMBL" id="REGN01005749">
    <property type="protein sequence ID" value="RNA12201.1"/>
    <property type="molecule type" value="Genomic_DNA"/>
</dbReference>
<name>A0A3M7QMC7_BRAPC</name>
<proteinExistence type="predicted"/>
<gene>
    <name evidence="1" type="ORF">BpHYR1_041398</name>
</gene>
<dbReference type="Proteomes" id="UP000276133">
    <property type="component" value="Unassembled WGS sequence"/>
</dbReference>
<reference evidence="1 2" key="1">
    <citation type="journal article" date="2018" name="Sci. Rep.">
        <title>Genomic signatures of local adaptation to the degree of environmental predictability in rotifers.</title>
        <authorList>
            <person name="Franch-Gras L."/>
            <person name="Hahn C."/>
            <person name="Garcia-Roger E.M."/>
            <person name="Carmona M.J."/>
            <person name="Serra M."/>
            <person name="Gomez A."/>
        </authorList>
    </citation>
    <scope>NUCLEOTIDE SEQUENCE [LARGE SCALE GENOMIC DNA]</scope>
    <source>
        <strain evidence="1">HYR1</strain>
    </source>
</reference>
<protein>
    <submittedName>
        <fullName evidence="1">Uncharacterized protein</fullName>
    </submittedName>
</protein>